<dbReference type="InterPro" id="IPR037177">
    <property type="entry name" value="DLC_sf"/>
</dbReference>
<dbReference type="GO" id="GO:0005509">
    <property type="term" value="F:calcium ion binding"/>
    <property type="evidence" value="ECO:0007669"/>
    <property type="project" value="InterPro"/>
</dbReference>
<dbReference type="PROSITE" id="PS50222">
    <property type="entry name" value="EF_HAND_2"/>
    <property type="match status" value="1"/>
</dbReference>
<dbReference type="GO" id="GO:0030286">
    <property type="term" value="C:dynein complex"/>
    <property type="evidence" value="ECO:0007669"/>
    <property type="project" value="InterPro"/>
</dbReference>
<organism evidence="3 4">
    <name type="scientific">Paragonimus skrjabini miyazakii</name>
    <dbReference type="NCBI Taxonomy" id="59628"/>
    <lineage>
        <taxon>Eukaryota</taxon>
        <taxon>Metazoa</taxon>
        <taxon>Spiralia</taxon>
        <taxon>Lophotrochozoa</taxon>
        <taxon>Platyhelminthes</taxon>
        <taxon>Trematoda</taxon>
        <taxon>Digenea</taxon>
        <taxon>Plagiorchiida</taxon>
        <taxon>Troglotremata</taxon>
        <taxon>Troglotrematidae</taxon>
        <taxon>Paragonimus</taxon>
    </lineage>
</organism>
<name>A0A8S9YAU6_9TREM</name>
<accession>A0A8S9YAU6</accession>
<evidence type="ECO:0000313" key="3">
    <source>
        <dbReference type="EMBL" id="KAF7233319.1"/>
    </source>
</evidence>
<protein>
    <recommendedName>
        <fullName evidence="2">EF-hand domain-containing protein</fullName>
    </recommendedName>
</protein>
<proteinExistence type="predicted"/>
<reference evidence="3" key="1">
    <citation type="submission" date="2019-07" db="EMBL/GenBank/DDBJ databases">
        <title>Annotation for the trematode Paragonimus miyazaki's.</title>
        <authorList>
            <person name="Choi Y.-J."/>
        </authorList>
    </citation>
    <scope>NUCLEOTIDE SEQUENCE</scope>
    <source>
        <strain evidence="3">Japan</strain>
    </source>
</reference>
<dbReference type="Gene3D" id="1.10.238.10">
    <property type="entry name" value="EF-hand"/>
    <property type="match status" value="1"/>
</dbReference>
<dbReference type="Proteomes" id="UP000822476">
    <property type="component" value="Unassembled WGS sequence"/>
</dbReference>
<keyword evidence="1" id="KW-0106">Calcium</keyword>
<dbReference type="EMBL" id="JTDE01021153">
    <property type="protein sequence ID" value="KAF7233319.1"/>
    <property type="molecule type" value="Genomic_DNA"/>
</dbReference>
<sequence>MEPFLNIYFCIDKDDSGIITIEELEDYVNSHNLDPMMVTQWKTLFDPENTGEISLEKYCEVFGLHPAQVINKREAQKQQAIVRLGEDIQVIYQNMSMADQVLISDETRMQVKQLPLDSNTREMTEELKRVLDKQLGPSWQVAVVDGSYWITHTYLPGTSFQFLMGERAYLFWKIPD</sequence>
<dbReference type="AlphaFoldDB" id="A0A8S9YAU6"/>
<dbReference type="SUPFAM" id="SSF47473">
    <property type="entry name" value="EF-hand"/>
    <property type="match status" value="1"/>
</dbReference>
<dbReference type="InterPro" id="IPR018247">
    <property type="entry name" value="EF_Hand_1_Ca_BS"/>
</dbReference>
<dbReference type="InterPro" id="IPR011992">
    <property type="entry name" value="EF-hand-dom_pair"/>
</dbReference>
<evidence type="ECO:0000256" key="1">
    <source>
        <dbReference type="ARBA" id="ARBA00022837"/>
    </source>
</evidence>
<dbReference type="OrthoDB" id="6275914at2759"/>
<dbReference type="InterPro" id="IPR002048">
    <property type="entry name" value="EF_hand_dom"/>
</dbReference>
<dbReference type="GO" id="GO:0007017">
    <property type="term" value="P:microtubule-based process"/>
    <property type="evidence" value="ECO:0007669"/>
    <property type="project" value="InterPro"/>
</dbReference>
<dbReference type="Pfam" id="PF01221">
    <property type="entry name" value="Dynein_light"/>
    <property type="match status" value="1"/>
</dbReference>
<feature type="domain" description="EF-hand" evidence="2">
    <location>
        <begin position="1"/>
        <end position="34"/>
    </location>
</feature>
<dbReference type="InterPro" id="IPR001372">
    <property type="entry name" value="Dynein_light_chain_typ-1/2"/>
</dbReference>
<keyword evidence="4" id="KW-1185">Reference proteome</keyword>
<dbReference type="SMART" id="SM01375">
    <property type="entry name" value="Dynein_light"/>
    <property type="match status" value="1"/>
</dbReference>
<gene>
    <name evidence="3" type="ORF">EG68_03207</name>
</gene>
<dbReference type="CDD" id="cd21454">
    <property type="entry name" value="DLC-like_TAL"/>
    <property type="match status" value="1"/>
</dbReference>
<comment type="caution">
    <text evidence="3">The sequence shown here is derived from an EMBL/GenBank/DDBJ whole genome shotgun (WGS) entry which is preliminary data.</text>
</comment>
<dbReference type="PROSITE" id="PS00018">
    <property type="entry name" value="EF_HAND_1"/>
    <property type="match status" value="1"/>
</dbReference>
<dbReference type="Gene3D" id="3.30.740.10">
    <property type="entry name" value="Protein Inhibitor Of Neuronal Nitric Oxide Synthase"/>
    <property type="match status" value="1"/>
</dbReference>
<dbReference type="SUPFAM" id="SSF54648">
    <property type="entry name" value="DLC"/>
    <property type="match status" value="1"/>
</dbReference>
<evidence type="ECO:0000259" key="2">
    <source>
        <dbReference type="PROSITE" id="PS50222"/>
    </source>
</evidence>
<evidence type="ECO:0000313" key="4">
    <source>
        <dbReference type="Proteomes" id="UP000822476"/>
    </source>
</evidence>